<gene>
    <name evidence="1" type="ORF">VNO77_03343</name>
</gene>
<protein>
    <submittedName>
        <fullName evidence="1">Uncharacterized protein</fullName>
    </submittedName>
</protein>
<comment type="caution">
    <text evidence="1">The sequence shown here is derived from an EMBL/GenBank/DDBJ whole genome shotgun (WGS) entry which is preliminary data.</text>
</comment>
<dbReference type="AlphaFoldDB" id="A0AAN9RC54"/>
<name>A0AAN9RC54_CANGL</name>
<dbReference type="Proteomes" id="UP001367508">
    <property type="component" value="Unassembled WGS sequence"/>
</dbReference>
<dbReference type="EMBL" id="JAYMYQ010000001">
    <property type="protein sequence ID" value="KAK7361293.1"/>
    <property type="molecule type" value="Genomic_DNA"/>
</dbReference>
<proteinExistence type="predicted"/>
<evidence type="ECO:0000313" key="1">
    <source>
        <dbReference type="EMBL" id="KAK7361293.1"/>
    </source>
</evidence>
<organism evidence="1 2">
    <name type="scientific">Canavalia gladiata</name>
    <name type="common">Sword bean</name>
    <name type="synonym">Dolichos gladiatus</name>
    <dbReference type="NCBI Taxonomy" id="3824"/>
    <lineage>
        <taxon>Eukaryota</taxon>
        <taxon>Viridiplantae</taxon>
        <taxon>Streptophyta</taxon>
        <taxon>Embryophyta</taxon>
        <taxon>Tracheophyta</taxon>
        <taxon>Spermatophyta</taxon>
        <taxon>Magnoliopsida</taxon>
        <taxon>eudicotyledons</taxon>
        <taxon>Gunneridae</taxon>
        <taxon>Pentapetalae</taxon>
        <taxon>rosids</taxon>
        <taxon>fabids</taxon>
        <taxon>Fabales</taxon>
        <taxon>Fabaceae</taxon>
        <taxon>Papilionoideae</taxon>
        <taxon>50 kb inversion clade</taxon>
        <taxon>NPAAA clade</taxon>
        <taxon>indigoferoid/millettioid clade</taxon>
        <taxon>Phaseoleae</taxon>
        <taxon>Canavalia</taxon>
    </lineage>
</organism>
<accession>A0AAN9RC54</accession>
<reference evidence="1 2" key="1">
    <citation type="submission" date="2024-01" db="EMBL/GenBank/DDBJ databases">
        <title>The genomes of 5 underutilized Papilionoideae crops provide insights into root nodulation and disease resistanc.</title>
        <authorList>
            <person name="Jiang F."/>
        </authorList>
    </citation>
    <scope>NUCLEOTIDE SEQUENCE [LARGE SCALE GENOMIC DNA]</scope>
    <source>
        <strain evidence="1">LVBAO_FW01</strain>
        <tissue evidence="1">Leaves</tissue>
    </source>
</reference>
<evidence type="ECO:0000313" key="2">
    <source>
        <dbReference type="Proteomes" id="UP001367508"/>
    </source>
</evidence>
<sequence length="147" mass="16601">MLLTVLDHEVVASPKFCDLKQQQEVIIGLLPGLNQSQRGKGSRSGIVPARLPISTLEPHEPVPARDPYLYTYFAEQLKLMNYRFSPDLVPNELSRNPQYTTASFPFLDPFYHVWYRQNQGTMDVISILEHVLIGSGQKGVTQMVASL</sequence>
<keyword evidence="2" id="KW-1185">Reference proteome</keyword>